<evidence type="ECO:0000313" key="2">
    <source>
        <dbReference type="Proteomes" id="UP001166585"/>
    </source>
</evidence>
<keyword evidence="2" id="KW-1185">Reference proteome</keyword>
<organism evidence="1 2">
    <name type="scientific">Ancylobacter radicis</name>
    <dbReference type="NCBI Taxonomy" id="2836179"/>
    <lineage>
        <taxon>Bacteria</taxon>
        <taxon>Pseudomonadati</taxon>
        <taxon>Pseudomonadota</taxon>
        <taxon>Alphaproteobacteria</taxon>
        <taxon>Hyphomicrobiales</taxon>
        <taxon>Xanthobacteraceae</taxon>
        <taxon>Ancylobacter</taxon>
    </lineage>
</organism>
<gene>
    <name evidence="1" type="ORF">KIP89_18280</name>
</gene>
<dbReference type="Proteomes" id="UP001166585">
    <property type="component" value="Unassembled WGS sequence"/>
</dbReference>
<accession>A0ABS5RBM5</accession>
<evidence type="ECO:0000313" key="1">
    <source>
        <dbReference type="EMBL" id="MBS9479059.1"/>
    </source>
</evidence>
<dbReference type="RefSeq" id="WP_213757026.1">
    <property type="nucleotide sequence ID" value="NZ_JAHCQH010000022.1"/>
</dbReference>
<reference evidence="1" key="1">
    <citation type="submission" date="2021-05" db="EMBL/GenBank/DDBJ databases">
        <authorList>
            <person name="Sun Q."/>
            <person name="Inoue M."/>
        </authorList>
    </citation>
    <scope>NUCLEOTIDE SEQUENCE</scope>
    <source>
        <strain evidence="1">VKM B-3255</strain>
    </source>
</reference>
<name>A0ABS5RBM5_9HYPH</name>
<protein>
    <submittedName>
        <fullName evidence="1">Uncharacterized protein</fullName>
    </submittedName>
</protein>
<comment type="caution">
    <text evidence="1">The sequence shown here is derived from an EMBL/GenBank/DDBJ whole genome shotgun (WGS) entry which is preliminary data.</text>
</comment>
<sequence>MQRPARSGRGWLRAPDFGSATATYELDATHAAGPRAGRLVAELAAMIGASATGWATLVLDSGDSVTIDVQSVSALGMAFTVREPVPPELP</sequence>
<dbReference type="EMBL" id="JAHCQH010000022">
    <property type="protein sequence ID" value="MBS9479059.1"/>
    <property type="molecule type" value="Genomic_DNA"/>
</dbReference>
<proteinExistence type="predicted"/>